<keyword evidence="3" id="KW-1185">Reference proteome</keyword>
<proteinExistence type="predicted"/>
<evidence type="ECO:0008006" key="4">
    <source>
        <dbReference type="Google" id="ProtNLM"/>
    </source>
</evidence>
<dbReference type="Proteomes" id="UP000443582">
    <property type="component" value="Unassembled WGS sequence"/>
</dbReference>
<keyword evidence="1" id="KW-0732">Signal</keyword>
<reference evidence="3" key="1">
    <citation type="journal article" date="2019" name="Int. J. Syst. Evol. Microbiol.">
        <title>Halobacteriovorax valvorus sp. nov., a novel prokaryotic predator isolated from coastal seawater of China.</title>
        <authorList>
            <person name="Chen M.-X."/>
        </authorList>
    </citation>
    <scope>NUCLEOTIDE SEQUENCE [LARGE SCALE GENOMIC DNA]</scope>
    <source>
        <strain evidence="3">BL9</strain>
    </source>
</reference>
<accession>A0ABY0IIR6</accession>
<dbReference type="EMBL" id="QDKL01000001">
    <property type="protein sequence ID" value="RZF22851.1"/>
    <property type="molecule type" value="Genomic_DNA"/>
</dbReference>
<evidence type="ECO:0000256" key="1">
    <source>
        <dbReference type="SAM" id="SignalP"/>
    </source>
</evidence>
<comment type="caution">
    <text evidence="2">The sequence shown here is derived from an EMBL/GenBank/DDBJ whole genome shotgun (WGS) entry which is preliminary data.</text>
</comment>
<dbReference type="RefSeq" id="WP_114705795.1">
    <property type="nucleotide sequence ID" value="NZ_QDKL01000001.1"/>
</dbReference>
<dbReference type="Gene3D" id="2.40.160.60">
    <property type="entry name" value="Outer membrane protein transport protein (OMPP1/FadL/TodX)"/>
    <property type="match status" value="1"/>
</dbReference>
<feature type="chain" id="PRO_5046327897" description="PorV/PorQ family protein" evidence="1">
    <location>
        <begin position="20"/>
        <end position="363"/>
    </location>
</feature>
<gene>
    <name evidence="2" type="ORF">DAY19_03500</name>
</gene>
<sequence length="363" mass="40062">MKKLILLLLLIHSSIYAIQFEDAVFPEIVTSSRALAMGNAFIAKVDDASAAFYNPAGLGTYRGKHFHLSNFQFETNKGWMETLFGGDVTGNAGDIFDALSLEGARKLLNQNKGTVSHSRFQMMPNFSTRYFSMGYVYAVQQRAFIGDQAGDQFEYAQRTDHGPYAAFNFSLFGGIVKIGATATYLFRKEAIGTADPAVALDLPDTAYNQGKMLFFTTGFRLTLPYTFLPTLAITSHNTGGTSFEQTGGPAAPADIKQTFDLGLSLTPQIGRTMRVHMELNYKDALGEHSNVDTIRKLGLGLEFDLRRIFYFRLGYGDGFGSGGIGIRTRKMEFDLSTYAVDTTDSDFRGQVDRRYVLGISSGF</sequence>
<name>A0ABY0IIR6_9BACT</name>
<evidence type="ECO:0000313" key="2">
    <source>
        <dbReference type="EMBL" id="RZF22851.1"/>
    </source>
</evidence>
<organism evidence="2 3">
    <name type="scientific">Halobacteriovorax vibrionivorans</name>
    <dbReference type="NCBI Taxonomy" id="2152716"/>
    <lineage>
        <taxon>Bacteria</taxon>
        <taxon>Pseudomonadati</taxon>
        <taxon>Bdellovibrionota</taxon>
        <taxon>Bacteriovoracia</taxon>
        <taxon>Bacteriovoracales</taxon>
        <taxon>Halobacteriovoraceae</taxon>
        <taxon>Halobacteriovorax</taxon>
    </lineage>
</organism>
<evidence type="ECO:0000313" key="3">
    <source>
        <dbReference type="Proteomes" id="UP000443582"/>
    </source>
</evidence>
<feature type="signal peptide" evidence="1">
    <location>
        <begin position="1"/>
        <end position="19"/>
    </location>
</feature>
<protein>
    <recommendedName>
        <fullName evidence="4">PorV/PorQ family protein</fullName>
    </recommendedName>
</protein>